<sequence length="319" mass="35241">MTAEFDVSQSAGTPHVTILMATYEGAVWLPEQLQSFTDQTHKNWQLLASDDGSADGTQDLLAAFYETHRGQLLPGPQEGSTANFKSLLLRAGDHMPSGGWLAFADQDDKWLPDRLSRGVAALTDVPEDQPALFCSRTWVVDEALENRRLSAPRPKPPAFRNALVQNIAAGNTILVNSAGARLLCAAAGDAEAFVVHDWWAYQMITGAGGLVLHEDEPTLLYRQHGNNAIGANLGYWAQLVRLWALLRGDLHAWSAVNVPVLQASSHRFTPENKTALALFSEMHSGRFLRRLQAFFRLRPYRQSRSGTCAIWIATLLKRV</sequence>
<dbReference type="PANTHER" id="PTHR43685:SF2">
    <property type="entry name" value="GLYCOSYLTRANSFERASE 2-LIKE DOMAIN-CONTAINING PROTEIN"/>
    <property type="match status" value="1"/>
</dbReference>
<name>A0A1M5WFC9_9RHOB</name>
<proteinExistence type="predicted"/>
<dbReference type="AlphaFoldDB" id="A0A1M5WFC9"/>
<dbReference type="PANTHER" id="PTHR43685">
    <property type="entry name" value="GLYCOSYLTRANSFERASE"/>
    <property type="match status" value="1"/>
</dbReference>
<accession>A0A1M5WFC9</accession>
<organism evidence="2 3">
    <name type="scientific">Cognatishimia maritima</name>
    <dbReference type="NCBI Taxonomy" id="870908"/>
    <lineage>
        <taxon>Bacteria</taxon>
        <taxon>Pseudomonadati</taxon>
        <taxon>Pseudomonadota</taxon>
        <taxon>Alphaproteobacteria</taxon>
        <taxon>Rhodobacterales</taxon>
        <taxon>Paracoccaceae</taxon>
        <taxon>Cognatishimia</taxon>
    </lineage>
</organism>
<dbReference type="InterPro" id="IPR029044">
    <property type="entry name" value="Nucleotide-diphossugar_trans"/>
</dbReference>
<dbReference type="Pfam" id="PF00535">
    <property type="entry name" value="Glycos_transf_2"/>
    <property type="match status" value="1"/>
</dbReference>
<dbReference type="InterPro" id="IPR001173">
    <property type="entry name" value="Glyco_trans_2-like"/>
</dbReference>
<dbReference type="STRING" id="870908.SAMN04488044_0107"/>
<reference evidence="3" key="1">
    <citation type="submission" date="2016-11" db="EMBL/GenBank/DDBJ databases">
        <authorList>
            <person name="Varghese N."/>
            <person name="Submissions S."/>
        </authorList>
    </citation>
    <scope>NUCLEOTIDE SEQUENCE [LARGE SCALE GENOMIC DNA]</scope>
    <source>
        <strain evidence="3">DSM 28223</strain>
    </source>
</reference>
<dbReference type="InterPro" id="IPR050834">
    <property type="entry name" value="Glycosyltransf_2"/>
</dbReference>
<dbReference type="EMBL" id="FQWM01000011">
    <property type="protein sequence ID" value="SHH86137.1"/>
    <property type="molecule type" value="Genomic_DNA"/>
</dbReference>
<dbReference type="OrthoDB" id="9802649at2"/>
<dbReference type="GO" id="GO:0016740">
    <property type="term" value="F:transferase activity"/>
    <property type="evidence" value="ECO:0007669"/>
    <property type="project" value="UniProtKB-KW"/>
</dbReference>
<keyword evidence="3" id="KW-1185">Reference proteome</keyword>
<gene>
    <name evidence="2" type="ORF">SAMN04488044_0107</name>
</gene>
<dbReference type="Gene3D" id="3.90.550.10">
    <property type="entry name" value="Spore Coat Polysaccharide Biosynthesis Protein SpsA, Chain A"/>
    <property type="match status" value="1"/>
</dbReference>
<evidence type="ECO:0000313" key="2">
    <source>
        <dbReference type="EMBL" id="SHH86137.1"/>
    </source>
</evidence>
<protein>
    <submittedName>
        <fullName evidence="2">Glycosyltransferase involved in cell wall bisynthesis</fullName>
    </submittedName>
</protein>
<evidence type="ECO:0000259" key="1">
    <source>
        <dbReference type="Pfam" id="PF00535"/>
    </source>
</evidence>
<dbReference type="SUPFAM" id="SSF53448">
    <property type="entry name" value="Nucleotide-diphospho-sugar transferases"/>
    <property type="match status" value="1"/>
</dbReference>
<dbReference type="Proteomes" id="UP000184211">
    <property type="component" value="Unassembled WGS sequence"/>
</dbReference>
<keyword evidence="2" id="KW-0808">Transferase</keyword>
<dbReference type="RefSeq" id="WP_072794295.1">
    <property type="nucleotide sequence ID" value="NZ_FQWM01000011.1"/>
</dbReference>
<evidence type="ECO:0000313" key="3">
    <source>
        <dbReference type="Proteomes" id="UP000184211"/>
    </source>
</evidence>
<feature type="domain" description="Glycosyltransferase 2-like" evidence="1">
    <location>
        <begin position="17"/>
        <end position="150"/>
    </location>
</feature>